<sequence length="59" mass="6777">MNYDLKHINAQVISGKDNEDMLDKVLEWVRGNPITIFVITVELSDDGEHVATIFYEPIE</sequence>
<protein>
    <recommendedName>
        <fullName evidence="2">DUF4264 domain-containing protein</fullName>
    </recommendedName>
</protein>
<dbReference type="AlphaFoldDB" id="A0A0F9C5C7"/>
<reference evidence="1" key="1">
    <citation type="journal article" date="2015" name="Nature">
        <title>Complex archaea that bridge the gap between prokaryotes and eukaryotes.</title>
        <authorList>
            <person name="Spang A."/>
            <person name="Saw J.H."/>
            <person name="Jorgensen S.L."/>
            <person name="Zaremba-Niedzwiedzka K."/>
            <person name="Martijn J."/>
            <person name="Lind A.E."/>
            <person name="van Eijk R."/>
            <person name="Schleper C."/>
            <person name="Guy L."/>
            <person name="Ettema T.J."/>
        </authorList>
    </citation>
    <scope>NUCLEOTIDE SEQUENCE</scope>
</reference>
<proteinExistence type="predicted"/>
<organism evidence="1">
    <name type="scientific">marine sediment metagenome</name>
    <dbReference type="NCBI Taxonomy" id="412755"/>
    <lineage>
        <taxon>unclassified sequences</taxon>
        <taxon>metagenomes</taxon>
        <taxon>ecological metagenomes</taxon>
    </lineage>
</organism>
<gene>
    <name evidence="1" type="ORF">LCGC14_2366320</name>
</gene>
<name>A0A0F9C5C7_9ZZZZ</name>
<evidence type="ECO:0008006" key="2">
    <source>
        <dbReference type="Google" id="ProtNLM"/>
    </source>
</evidence>
<evidence type="ECO:0000313" key="1">
    <source>
        <dbReference type="EMBL" id="KKL44374.1"/>
    </source>
</evidence>
<comment type="caution">
    <text evidence="1">The sequence shown here is derived from an EMBL/GenBank/DDBJ whole genome shotgun (WGS) entry which is preliminary data.</text>
</comment>
<accession>A0A0F9C5C7</accession>
<dbReference type="EMBL" id="LAZR01034782">
    <property type="protein sequence ID" value="KKL44374.1"/>
    <property type="molecule type" value="Genomic_DNA"/>
</dbReference>